<dbReference type="Proteomes" id="UP000489600">
    <property type="component" value="Unassembled WGS sequence"/>
</dbReference>
<dbReference type="EMBL" id="CABITT030000001">
    <property type="protein sequence ID" value="VVA91030.1"/>
    <property type="molecule type" value="Genomic_DNA"/>
</dbReference>
<proteinExistence type="predicted"/>
<dbReference type="SUPFAM" id="SSF50494">
    <property type="entry name" value="Trypsin-like serine proteases"/>
    <property type="match status" value="1"/>
</dbReference>
<evidence type="ECO:0000313" key="1">
    <source>
        <dbReference type="EMBL" id="VVA91030.1"/>
    </source>
</evidence>
<evidence type="ECO:0000313" key="2">
    <source>
        <dbReference type="Proteomes" id="UP000489600"/>
    </source>
</evidence>
<dbReference type="Gene3D" id="2.40.10.120">
    <property type="match status" value="1"/>
</dbReference>
<name>A0A565ANJ6_9BRAS</name>
<organism evidence="1 2">
    <name type="scientific">Arabis nemorensis</name>
    <dbReference type="NCBI Taxonomy" id="586526"/>
    <lineage>
        <taxon>Eukaryota</taxon>
        <taxon>Viridiplantae</taxon>
        <taxon>Streptophyta</taxon>
        <taxon>Embryophyta</taxon>
        <taxon>Tracheophyta</taxon>
        <taxon>Spermatophyta</taxon>
        <taxon>Magnoliopsida</taxon>
        <taxon>eudicotyledons</taxon>
        <taxon>Gunneridae</taxon>
        <taxon>Pentapetalae</taxon>
        <taxon>rosids</taxon>
        <taxon>malvids</taxon>
        <taxon>Brassicales</taxon>
        <taxon>Brassicaceae</taxon>
        <taxon>Arabideae</taxon>
        <taxon>Arabis</taxon>
    </lineage>
</organism>
<protein>
    <submittedName>
        <fullName evidence="1">Uncharacterized protein</fullName>
    </submittedName>
</protein>
<gene>
    <name evidence="1" type="ORF">ANE_LOCUS1475</name>
</gene>
<accession>A0A565ANJ6</accession>
<dbReference type="AlphaFoldDB" id="A0A565ANJ6"/>
<sequence>MVRMGSGLRKRPHFGQTVVDGKLNSAGDGHGNYLSSSAFVDAAKADGVTKWFDNVYDVTIVKIDLANSDAFSPAKLEFSSKVRVGDLVFTYGFPQCYPRSLSMGIIR</sequence>
<reference evidence="1" key="1">
    <citation type="submission" date="2019-07" db="EMBL/GenBank/DDBJ databases">
        <authorList>
            <person name="Dittberner H."/>
        </authorList>
    </citation>
    <scope>NUCLEOTIDE SEQUENCE [LARGE SCALE GENOMIC DNA]</scope>
</reference>
<comment type="caution">
    <text evidence="1">The sequence shown here is derived from an EMBL/GenBank/DDBJ whole genome shotgun (WGS) entry which is preliminary data.</text>
</comment>
<keyword evidence="2" id="KW-1185">Reference proteome</keyword>
<dbReference type="InterPro" id="IPR009003">
    <property type="entry name" value="Peptidase_S1_PA"/>
</dbReference>